<feature type="compositionally biased region" description="Basic and acidic residues" evidence="1">
    <location>
        <begin position="1"/>
        <end position="13"/>
    </location>
</feature>
<evidence type="ECO:0000313" key="3">
    <source>
        <dbReference type="EMBL" id="NJR77175.1"/>
    </source>
</evidence>
<protein>
    <submittedName>
        <fullName evidence="3">DUF2945 domain-containing protein</fullName>
    </submittedName>
</protein>
<evidence type="ECO:0000259" key="2">
    <source>
        <dbReference type="Pfam" id="PF11160"/>
    </source>
</evidence>
<feature type="domain" description="Hypervirulence associated protein TUDOR" evidence="2">
    <location>
        <begin position="8"/>
        <end position="65"/>
    </location>
</feature>
<dbReference type="RefSeq" id="WP_168132681.1">
    <property type="nucleotide sequence ID" value="NZ_JAAVJH010000001.1"/>
</dbReference>
<feature type="compositionally biased region" description="Basic and acidic residues" evidence="1">
    <location>
        <begin position="22"/>
        <end position="34"/>
    </location>
</feature>
<dbReference type="Pfam" id="PF11160">
    <property type="entry name" value="Hva1_TUDOR"/>
    <property type="match status" value="1"/>
</dbReference>
<dbReference type="Proteomes" id="UP000732399">
    <property type="component" value="Unassembled WGS sequence"/>
</dbReference>
<gene>
    <name evidence="3" type="ORF">HBH26_00915</name>
</gene>
<dbReference type="EMBL" id="JAAVJH010000001">
    <property type="protein sequence ID" value="NJR77175.1"/>
    <property type="molecule type" value="Genomic_DNA"/>
</dbReference>
<feature type="compositionally biased region" description="Basic residues" evidence="1">
    <location>
        <begin position="58"/>
        <end position="68"/>
    </location>
</feature>
<accession>A0ABX1CGP7</accession>
<evidence type="ECO:0000313" key="4">
    <source>
        <dbReference type="Proteomes" id="UP000732399"/>
    </source>
</evidence>
<dbReference type="InterPro" id="IPR021331">
    <property type="entry name" value="Hva1_TUDOR"/>
</dbReference>
<reference evidence="3 4" key="1">
    <citation type="submission" date="2020-03" db="EMBL/GenBank/DDBJ databases">
        <authorList>
            <person name="Wang L."/>
            <person name="He N."/>
            <person name="Li Y."/>
            <person name="Fang Y."/>
            <person name="Zhang F."/>
        </authorList>
    </citation>
    <scope>NUCLEOTIDE SEQUENCE [LARGE SCALE GENOMIC DNA]</scope>
    <source>
        <strain evidence="3 4">36D10-4-7</strain>
    </source>
</reference>
<feature type="region of interest" description="Disordered" evidence="1">
    <location>
        <begin position="1"/>
        <end position="68"/>
    </location>
</feature>
<proteinExistence type="predicted"/>
<sequence length="68" mass="7365">MTKQLKSGDEVSWKSHGGTAHGKVEKKVTSDTKIKGHQVRASKDEPQYVVRSDNGGKAAHKAAALHKE</sequence>
<name>A0ABX1CGP7_9SPHN</name>
<keyword evidence="4" id="KW-1185">Reference proteome</keyword>
<dbReference type="Gene3D" id="2.30.30.1060">
    <property type="match status" value="1"/>
</dbReference>
<comment type="caution">
    <text evidence="3">The sequence shown here is derived from an EMBL/GenBank/DDBJ whole genome shotgun (WGS) entry which is preliminary data.</text>
</comment>
<evidence type="ECO:0000256" key="1">
    <source>
        <dbReference type="SAM" id="MobiDB-lite"/>
    </source>
</evidence>
<organism evidence="3 4">
    <name type="scientific">Sphingomonas corticis</name>
    <dbReference type="NCBI Taxonomy" id="2722791"/>
    <lineage>
        <taxon>Bacteria</taxon>
        <taxon>Pseudomonadati</taxon>
        <taxon>Pseudomonadota</taxon>
        <taxon>Alphaproteobacteria</taxon>
        <taxon>Sphingomonadales</taxon>
        <taxon>Sphingomonadaceae</taxon>
        <taxon>Sphingomonas</taxon>
    </lineage>
</organism>